<protein>
    <submittedName>
        <fullName evidence="12">Metallophosphoesterase 1</fullName>
    </submittedName>
</protein>
<evidence type="ECO:0000256" key="5">
    <source>
        <dbReference type="ARBA" id="ARBA00022723"/>
    </source>
</evidence>
<dbReference type="Gene3D" id="3.60.21.10">
    <property type="match status" value="1"/>
</dbReference>
<evidence type="ECO:0000256" key="9">
    <source>
        <dbReference type="ARBA" id="ARBA00023211"/>
    </source>
</evidence>
<comment type="similarity">
    <text evidence="3">Belongs to the metallophosphoesterase superfamily. MPPE1 family.</text>
</comment>
<dbReference type="GO" id="GO:0016020">
    <property type="term" value="C:membrane"/>
    <property type="evidence" value="ECO:0007669"/>
    <property type="project" value="UniProtKB-SubCell"/>
</dbReference>
<dbReference type="Proteomes" id="UP001607303">
    <property type="component" value="Unassembled WGS sequence"/>
</dbReference>
<dbReference type="SUPFAM" id="SSF56300">
    <property type="entry name" value="Metallo-dependent phosphatases"/>
    <property type="match status" value="1"/>
</dbReference>
<evidence type="ECO:0000256" key="8">
    <source>
        <dbReference type="ARBA" id="ARBA00023136"/>
    </source>
</evidence>
<evidence type="ECO:0000313" key="12">
    <source>
        <dbReference type="EMBL" id="KAL2748191.1"/>
    </source>
</evidence>
<feature type="transmembrane region" description="Helical" evidence="10">
    <location>
        <begin position="12"/>
        <end position="35"/>
    </location>
</feature>
<name>A0ABD2CSV6_VESMC</name>
<comment type="cofactor">
    <cofactor evidence="1">
        <name>Mn(2+)</name>
        <dbReference type="ChEBI" id="CHEBI:29035"/>
    </cofactor>
</comment>
<dbReference type="PANTHER" id="PTHR13315">
    <property type="entry name" value="METALLO PHOSPHOESTERASE RELATED"/>
    <property type="match status" value="1"/>
</dbReference>
<keyword evidence="5" id="KW-0479">Metal-binding</keyword>
<evidence type="ECO:0000313" key="13">
    <source>
        <dbReference type="Proteomes" id="UP001607303"/>
    </source>
</evidence>
<keyword evidence="13" id="KW-1185">Reference proteome</keyword>
<gene>
    <name evidence="12" type="ORF">V1477_003476</name>
</gene>
<evidence type="ECO:0000256" key="7">
    <source>
        <dbReference type="ARBA" id="ARBA00022989"/>
    </source>
</evidence>
<feature type="domain" description="Calcineurin-like phosphoesterase" evidence="11">
    <location>
        <begin position="64"/>
        <end position="287"/>
    </location>
</feature>
<comment type="subcellular location">
    <subcellularLocation>
        <location evidence="2">Membrane</location>
        <topology evidence="2">Multi-pass membrane protein</topology>
    </subcellularLocation>
</comment>
<evidence type="ECO:0000256" key="6">
    <source>
        <dbReference type="ARBA" id="ARBA00022801"/>
    </source>
</evidence>
<dbReference type="InterPro" id="IPR033308">
    <property type="entry name" value="PGAP5/Cdc1/Ted1"/>
</dbReference>
<comment type="caution">
    <text evidence="12">The sequence shown here is derived from an EMBL/GenBank/DDBJ whole genome shotgun (WGS) entry which is preliminary data.</text>
</comment>
<sequence>MSILRKRFYNNYLFIFTLIFIFVLFFCEYFIYYIVLSQCNWPSLDPHKAVSSVDTPKLDEHPVRAIFISDTHLLGPKRGHWFDKLRSCTYKLLTTIVGDIFDEGDWSNDKEFDNYISRFHSLFSVSNDIRLFTMAGNHDIGFHYAITPYSNQRFVNKMKAPSVQRISTNGNHFILINSMALEGDGCFLCKSTEIAINKVAEHLKCAKGIRNNCTKNDELSIYSRPILLQHFPLYRTSDEMCNELDEAPHEIKRLQFRERWECLSKEASEQLLDILNPRLVVDGHTHYGCRRIHRDDILEFTIPSFSWRNIDNPSFLLVSFLIYQIFC</sequence>
<dbReference type="InterPro" id="IPR004843">
    <property type="entry name" value="Calcineurin-like_PHP"/>
</dbReference>
<keyword evidence="7 10" id="KW-1133">Transmembrane helix</keyword>
<dbReference type="EMBL" id="JAYRBN010000032">
    <property type="protein sequence ID" value="KAL2748191.1"/>
    <property type="molecule type" value="Genomic_DNA"/>
</dbReference>
<evidence type="ECO:0000256" key="3">
    <source>
        <dbReference type="ARBA" id="ARBA00008895"/>
    </source>
</evidence>
<keyword evidence="4 10" id="KW-0812">Transmembrane</keyword>
<dbReference type="AlphaFoldDB" id="A0ABD2CSV6"/>
<keyword evidence="8 10" id="KW-0472">Membrane</keyword>
<accession>A0ABD2CSV6</accession>
<dbReference type="InterPro" id="IPR029052">
    <property type="entry name" value="Metallo-depent_PP-like"/>
</dbReference>
<evidence type="ECO:0000259" key="11">
    <source>
        <dbReference type="Pfam" id="PF00149"/>
    </source>
</evidence>
<evidence type="ECO:0000256" key="1">
    <source>
        <dbReference type="ARBA" id="ARBA00001936"/>
    </source>
</evidence>
<dbReference type="PANTHER" id="PTHR13315:SF0">
    <property type="entry name" value="METALLOPHOSPHOESTERASE 1"/>
    <property type="match status" value="1"/>
</dbReference>
<evidence type="ECO:0000256" key="2">
    <source>
        <dbReference type="ARBA" id="ARBA00004141"/>
    </source>
</evidence>
<proteinExistence type="inferred from homology"/>
<keyword evidence="6" id="KW-0378">Hydrolase</keyword>
<organism evidence="12 13">
    <name type="scientific">Vespula maculifrons</name>
    <name type="common">Eastern yellow jacket</name>
    <name type="synonym">Wasp</name>
    <dbReference type="NCBI Taxonomy" id="7453"/>
    <lineage>
        <taxon>Eukaryota</taxon>
        <taxon>Metazoa</taxon>
        <taxon>Ecdysozoa</taxon>
        <taxon>Arthropoda</taxon>
        <taxon>Hexapoda</taxon>
        <taxon>Insecta</taxon>
        <taxon>Pterygota</taxon>
        <taxon>Neoptera</taxon>
        <taxon>Endopterygota</taxon>
        <taxon>Hymenoptera</taxon>
        <taxon>Apocrita</taxon>
        <taxon>Aculeata</taxon>
        <taxon>Vespoidea</taxon>
        <taxon>Vespidae</taxon>
        <taxon>Vespinae</taxon>
        <taxon>Vespula</taxon>
    </lineage>
</organism>
<evidence type="ECO:0000256" key="10">
    <source>
        <dbReference type="SAM" id="Phobius"/>
    </source>
</evidence>
<dbReference type="GO" id="GO:0046872">
    <property type="term" value="F:metal ion binding"/>
    <property type="evidence" value="ECO:0007669"/>
    <property type="project" value="UniProtKB-KW"/>
</dbReference>
<dbReference type="GO" id="GO:0016787">
    <property type="term" value="F:hydrolase activity"/>
    <property type="evidence" value="ECO:0007669"/>
    <property type="project" value="UniProtKB-KW"/>
</dbReference>
<reference evidence="12 13" key="1">
    <citation type="journal article" date="2024" name="Ann. Entomol. Soc. Am.">
        <title>Genomic analyses of the southern and eastern yellowjacket wasps (Hymenoptera: Vespidae) reveal evolutionary signatures of social life.</title>
        <authorList>
            <person name="Catto M.A."/>
            <person name="Caine P.B."/>
            <person name="Orr S.E."/>
            <person name="Hunt B.G."/>
            <person name="Goodisman M.A.D."/>
        </authorList>
    </citation>
    <scope>NUCLEOTIDE SEQUENCE [LARGE SCALE GENOMIC DNA]</scope>
    <source>
        <strain evidence="12">232</strain>
        <tissue evidence="12">Head and thorax</tissue>
    </source>
</reference>
<keyword evidence="9" id="KW-0464">Manganese</keyword>
<dbReference type="Pfam" id="PF00149">
    <property type="entry name" value="Metallophos"/>
    <property type="match status" value="1"/>
</dbReference>
<evidence type="ECO:0000256" key="4">
    <source>
        <dbReference type="ARBA" id="ARBA00022692"/>
    </source>
</evidence>